<organism evidence="2 3">
    <name type="scientific">Moniliophthora roreri</name>
    <name type="common">Frosty pod rot fungus</name>
    <name type="synonym">Monilia roreri</name>
    <dbReference type="NCBI Taxonomy" id="221103"/>
    <lineage>
        <taxon>Eukaryota</taxon>
        <taxon>Fungi</taxon>
        <taxon>Dikarya</taxon>
        <taxon>Basidiomycota</taxon>
        <taxon>Agaricomycotina</taxon>
        <taxon>Agaricomycetes</taxon>
        <taxon>Agaricomycetidae</taxon>
        <taxon>Agaricales</taxon>
        <taxon>Marasmiineae</taxon>
        <taxon>Marasmiaceae</taxon>
        <taxon>Moniliophthora</taxon>
    </lineage>
</organism>
<feature type="compositionally biased region" description="Polar residues" evidence="1">
    <location>
        <begin position="128"/>
        <end position="138"/>
    </location>
</feature>
<evidence type="ECO:0000256" key="1">
    <source>
        <dbReference type="SAM" id="MobiDB-lite"/>
    </source>
</evidence>
<feature type="region of interest" description="Disordered" evidence="1">
    <location>
        <begin position="114"/>
        <end position="138"/>
    </location>
</feature>
<sequence length="193" mass="21432">MITRFEIPQSFAQIMGIVRNYRHTYSHSQPRPTEQDRIESLHIRCNPTRSYNSRGPINVDVAMVCLAHGATTDAVGQTHIICDRRLTVSGAPRSLLVIAGVTSTGSYPLFDSISDSKPGDDEKLHGNVGTSSDPRGSFLPTVSTPTLSMSSPENLYDKKLTFLHPFEHYRVSWNVRSRKDGAGSGSFQRRKPE</sequence>
<evidence type="ECO:0000313" key="2">
    <source>
        <dbReference type="EMBL" id="KTB43968.1"/>
    </source>
</evidence>
<dbReference type="AlphaFoldDB" id="A0A0W0G603"/>
<dbReference type="EMBL" id="LATX01001033">
    <property type="protein sequence ID" value="KTB43968.1"/>
    <property type="molecule type" value="Genomic_DNA"/>
</dbReference>
<name>A0A0W0G603_MONRR</name>
<proteinExistence type="predicted"/>
<evidence type="ECO:0000313" key="3">
    <source>
        <dbReference type="Proteomes" id="UP000054988"/>
    </source>
</evidence>
<comment type="caution">
    <text evidence="2">The sequence shown here is derived from an EMBL/GenBank/DDBJ whole genome shotgun (WGS) entry which is preliminary data.</text>
</comment>
<gene>
    <name evidence="2" type="ORF">WG66_3454</name>
</gene>
<accession>A0A0W0G603</accession>
<dbReference type="Proteomes" id="UP000054988">
    <property type="component" value="Unassembled WGS sequence"/>
</dbReference>
<reference evidence="2 3" key="1">
    <citation type="submission" date="2015-12" db="EMBL/GenBank/DDBJ databases">
        <title>Draft genome sequence of Moniliophthora roreri, the causal agent of frosty pod rot of cacao.</title>
        <authorList>
            <person name="Aime M.C."/>
            <person name="Diaz-Valderrama J.R."/>
            <person name="Kijpornyongpan T."/>
            <person name="Phillips-Mora W."/>
        </authorList>
    </citation>
    <scope>NUCLEOTIDE SEQUENCE [LARGE SCALE GENOMIC DNA]</scope>
    <source>
        <strain evidence="2 3">MCA 2952</strain>
    </source>
</reference>
<protein>
    <submittedName>
        <fullName evidence="2">Uncharacterized protein</fullName>
    </submittedName>
</protein>